<reference evidence="1 2" key="1">
    <citation type="submission" date="2019-09" db="EMBL/GenBank/DDBJ databases">
        <title>Pararcticibacter amylolyticus gen. nov., sp. nov., isolated from a rottenly hemp rope, and reclassification of Pedobacter tournemirensis as Pararcticibacter tournemirensis comb. nov.</title>
        <authorList>
            <person name="Cai Y."/>
        </authorList>
    </citation>
    <scope>NUCLEOTIDE SEQUENCE [LARGE SCALE GENOMIC DNA]</scope>
    <source>
        <strain evidence="1 2">TF5-37.2-LB10</strain>
    </source>
</reference>
<dbReference type="InterPro" id="IPR053865">
    <property type="entry name" value="DUF6934"/>
</dbReference>
<sequence length="149" mass="17320">MNLERYQYLNSNDYHDYEFWSEGPKGRIRKMVTFSRIPNTDPAIYNLAFGDLNSITGELDDTVISNNEDRQIVLATVANTIAEFCDRHGNHYIYAKGSTASRTRLYQMGITSLWEEISMDFEVYGLKDDDWKEFAPNSFNYGGFLVKRK</sequence>
<organism evidence="1 2">
    <name type="scientific">Arcticibacter tournemirensis</name>
    <dbReference type="NCBI Taxonomy" id="699437"/>
    <lineage>
        <taxon>Bacteria</taxon>
        <taxon>Pseudomonadati</taxon>
        <taxon>Bacteroidota</taxon>
        <taxon>Sphingobacteriia</taxon>
        <taxon>Sphingobacteriales</taxon>
        <taxon>Sphingobacteriaceae</taxon>
        <taxon>Arcticibacter</taxon>
    </lineage>
</organism>
<comment type="caution">
    <text evidence="1">The sequence shown here is derived from an EMBL/GenBank/DDBJ whole genome shotgun (WGS) entry which is preliminary data.</text>
</comment>
<name>A0A5M9HJL5_9SPHI</name>
<dbReference type="AlphaFoldDB" id="A0A5M9HJL5"/>
<accession>A0A5M9HJL5</accession>
<keyword evidence="2" id="KW-1185">Reference proteome</keyword>
<gene>
    <name evidence="1" type="ORF">F1649_03495</name>
</gene>
<dbReference type="OrthoDB" id="1343312at2"/>
<evidence type="ECO:0000313" key="1">
    <source>
        <dbReference type="EMBL" id="KAA8485558.1"/>
    </source>
</evidence>
<proteinExistence type="predicted"/>
<dbReference type="EMBL" id="VWNE01000004">
    <property type="protein sequence ID" value="KAA8485558.1"/>
    <property type="molecule type" value="Genomic_DNA"/>
</dbReference>
<dbReference type="RefSeq" id="WP_141813552.1">
    <property type="nucleotide sequence ID" value="NZ_VFPL01000001.1"/>
</dbReference>
<dbReference type="Pfam" id="PF22028">
    <property type="entry name" value="DUF6934"/>
    <property type="match status" value="1"/>
</dbReference>
<protein>
    <submittedName>
        <fullName evidence="1">Uncharacterized protein</fullName>
    </submittedName>
</protein>
<dbReference type="Proteomes" id="UP000322918">
    <property type="component" value="Unassembled WGS sequence"/>
</dbReference>
<evidence type="ECO:0000313" key="2">
    <source>
        <dbReference type="Proteomes" id="UP000322918"/>
    </source>
</evidence>